<organism evidence="1 2">
    <name type="scientific">Araneus ventricosus</name>
    <name type="common">Orbweaver spider</name>
    <name type="synonym">Epeira ventricosa</name>
    <dbReference type="NCBI Taxonomy" id="182803"/>
    <lineage>
        <taxon>Eukaryota</taxon>
        <taxon>Metazoa</taxon>
        <taxon>Ecdysozoa</taxon>
        <taxon>Arthropoda</taxon>
        <taxon>Chelicerata</taxon>
        <taxon>Arachnida</taxon>
        <taxon>Araneae</taxon>
        <taxon>Araneomorphae</taxon>
        <taxon>Entelegynae</taxon>
        <taxon>Araneoidea</taxon>
        <taxon>Araneidae</taxon>
        <taxon>Araneus</taxon>
    </lineage>
</organism>
<evidence type="ECO:0000313" key="1">
    <source>
        <dbReference type="EMBL" id="GBO30308.1"/>
    </source>
</evidence>
<accession>A0A4Y2W173</accession>
<gene>
    <name evidence="1" type="ORF">AVEN_62087_1</name>
</gene>
<evidence type="ECO:0000313" key="2">
    <source>
        <dbReference type="Proteomes" id="UP000499080"/>
    </source>
</evidence>
<dbReference type="AlphaFoldDB" id="A0A4Y2W173"/>
<keyword evidence="2" id="KW-1185">Reference proteome</keyword>
<dbReference type="Proteomes" id="UP000499080">
    <property type="component" value="Unassembled WGS sequence"/>
</dbReference>
<name>A0A4Y2W173_ARAVE</name>
<reference evidence="1 2" key="1">
    <citation type="journal article" date="2019" name="Sci. Rep.">
        <title>Orb-weaving spider Araneus ventricosus genome elucidates the spidroin gene catalogue.</title>
        <authorList>
            <person name="Kono N."/>
            <person name="Nakamura H."/>
            <person name="Ohtoshi R."/>
            <person name="Moran D.A.P."/>
            <person name="Shinohara A."/>
            <person name="Yoshida Y."/>
            <person name="Fujiwara M."/>
            <person name="Mori M."/>
            <person name="Tomita M."/>
            <person name="Arakawa K."/>
        </authorList>
    </citation>
    <scope>NUCLEOTIDE SEQUENCE [LARGE SCALE GENOMIC DNA]</scope>
</reference>
<proteinExistence type="predicted"/>
<protein>
    <submittedName>
        <fullName evidence="1">Uncharacterized protein</fullName>
    </submittedName>
</protein>
<sequence>MVSAFTIFVTHNTNIYVRTCNTCVAILLEKISCRWWSSLTGRSFPWGVSKQRRSGAHKAGSPGGVKEGTSVNQTERVNYALDHCPNRMYPTELAIIGRLVLLNPE</sequence>
<comment type="caution">
    <text evidence="1">The sequence shown here is derived from an EMBL/GenBank/DDBJ whole genome shotgun (WGS) entry which is preliminary data.</text>
</comment>
<dbReference type="EMBL" id="BGPR01053501">
    <property type="protein sequence ID" value="GBO30308.1"/>
    <property type="molecule type" value="Genomic_DNA"/>
</dbReference>